<evidence type="ECO:0000256" key="1">
    <source>
        <dbReference type="ARBA" id="ARBA00022630"/>
    </source>
</evidence>
<evidence type="ECO:0000259" key="4">
    <source>
        <dbReference type="Pfam" id="PF00881"/>
    </source>
</evidence>
<dbReference type="PANTHER" id="PTHR23026:SF90">
    <property type="entry name" value="IODOTYROSINE DEIODINASE 1"/>
    <property type="match status" value="1"/>
</dbReference>
<gene>
    <name evidence="5" type="ORF">GCM10014715_80940</name>
</gene>
<evidence type="ECO:0000256" key="3">
    <source>
        <dbReference type="ARBA" id="ARBA00023002"/>
    </source>
</evidence>
<evidence type="ECO:0000256" key="2">
    <source>
        <dbReference type="ARBA" id="ARBA00022643"/>
    </source>
</evidence>
<dbReference type="InterPro" id="IPR029479">
    <property type="entry name" value="Nitroreductase"/>
</dbReference>
<evidence type="ECO:0000313" key="5">
    <source>
        <dbReference type="EMBL" id="GHF13211.1"/>
    </source>
</evidence>
<keyword evidence="2" id="KW-0288">FMN</keyword>
<dbReference type="Pfam" id="PF00881">
    <property type="entry name" value="Nitroreductase"/>
    <property type="match status" value="1"/>
</dbReference>
<keyword evidence="1" id="KW-0285">Flavoprotein</keyword>
<protein>
    <submittedName>
        <fullName evidence="5">Oxidoreductase</fullName>
    </submittedName>
</protein>
<dbReference type="Proteomes" id="UP000641386">
    <property type="component" value="Unassembled WGS sequence"/>
</dbReference>
<dbReference type="InterPro" id="IPR000415">
    <property type="entry name" value="Nitroreductase-like"/>
</dbReference>
<reference evidence="5" key="1">
    <citation type="journal article" date="2014" name="Int. J. Syst. Evol. Microbiol.">
        <title>Complete genome sequence of Corynebacterium casei LMG S-19264T (=DSM 44701T), isolated from a smear-ripened cheese.</title>
        <authorList>
            <consortium name="US DOE Joint Genome Institute (JGI-PGF)"/>
            <person name="Walter F."/>
            <person name="Albersmeier A."/>
            <person name="Kalinowski J."/>
            <person name="Ruckert C."/>
        </authorList>
    </citation>
    <scope>NUCLEOTIDE SEQUENCE</scope>
    <source>
        <strain evidence="5">JCM 3302</strain>
    </source>
</reference>
<proteinExistence type="predicted"/>
<dbReference type="Gene3D" id="3.40.109.10">
    <property type="entry name" value="NADH Oxidase"/>
    <property type="match status" value="1"/>
</dbReference>
<organism evidence="5 6">
    <name type="scientific">Streptomyces spiralis</name>
    <dbReference type="NCBI Taxonomy" id="66376"/>
    <lineage>
        <taxon>Bacteria</taxon>
        <taxon>Bacillati</taxon>
        <taxon>Actinomycetota</taxon>
        <taxon>Actinomycetes</taxon>
        <taxon>Kitasatosporales</taxon>
        <taxon>Streptomycetaceae</taxon>
        <taxon>Streptomyces</taxon>
    </lineage>
</organism>
<keyword evidence="3" id="KW-0560">Oxidoreductase</keyword>
<sequence>MDVYEALYTTRMMRRMRKDPVPLETQCRILDAAIRAPNGGNAQRWHFVAVDDPALKSELAELYRKCRQQEYADIAGGALAKTIHDPEEHAATLRRIKASGDYFSEHFADIPLLLFVFSIDDHGGANIYPAIWSTLLAARAEGVGGVITTVLRYEEDTVHKLLGVPTGEGWRMNVMLALGYPLGRWGVAANRRPVHEVAGRNAWGGHFGATVPEPLWAPAAE</sequence>
<dbReference type="AlphaFoldDB" id="A0A919AKL1"/>
<dbReference type="PANTHER" id="PTHR23026">
    <property type="entry name" value="NADPH NITROREDUCTASE"/>
    <property type="match status" value="1"/>
</dbReference>
<feature type="domain" description="Nitroreductase" evidence="4">
    <location>
        <begin position="11"/>
        <end position="180"/>
    </location>
</feature>
<dbReference type="RefSeq" id="WP_189907750.1">
    <property type="nucleotide sequence ID" value="NZ_BNBC01000064.1"/>
</dbReference>
<keyword evidence="6" id="KW-1185">Reference proteome</keyword>
<accession>A0A919AKL1</accession>
<dbReference type="SUPFAM" id="SSF55469">
    <property type="entry name" value="FMN-dependent nitroreductase-like"/>
    <property type="match status" value="1"/>
</dbReference>
<dbReference type="EMBL" id="BNBC01000064">
    <property type="protein sequence ID" value="GHF13211.1"/>
    <property type="molecule type" value="Genomic_DNA"/>
</dbReference>
<reference evidence="5" key="2">
    <citation type="submission" date="2020-09" db="EMBL/GenBank/DDBJ databases">
        <authorList>
            <person name="Sun Q."/>
            <person name="Ohkuma M."/>
        </authorList>
    </citation>
    <scope>NUCLEOTIDE SEQUENCE</scope>
    <source>
        <strain evidence="5">JCM 3302</strain>
    </source>
</reference>
<dbReference type="GO" id="GO:0016491">
    <property type="term" value="F:oxidoreductase activity"/>
    <property type="evidence" value="ECO:0007669"/>
    <property type="project" value="UniProtKB-KW"/>
</dbReference>
<name>A0A919AKL1_9ACTN</name>
<dbReference type="InterPro" id="IPR050627">
    <property type="entry name" value="Nitroreductase/BluB"/>
</dbReference>
<comment type="caution">
    <text evidence="5">The sequence shown here is derived from an EMBL/GenBank/DDBJ whole genome shotgun (WGS) entry which is preliminary data.</text>
</comment>
<evidence type="ECO:0000313" key="6">
    <source>
        <dbReference type="Proteomes" id="UP000641386"/>
    </source>
</evidence>